<organism evidence="2">
    <name type="scientific">uncultured Ramlibacter sp</name>
    <dbReference type="NCBI Taxonomy" id="260755"/>
    <lineage>
        <taxon>Bacteria</taxon>
        <taxon>Pseudomonadati</taxon>
        <taxon>Pseudomonadota</taxon>
        <taxon>Betaproteobacteria</taxon>
        <taxon>Burkholderiales</taxon>
        <taxon>Comamonadaceae</taxon>
        <taxon>Ramlibacter</taxon>
        <taxon>environmental samples</taxon>
    </lineage>
</organism>
<protein>
    <submittedName>
        <fullName evidence="2">Uncharacterized protein</fullName>
    </submittedName>
</protein>
<gene>
    <name evidence="2" type="ORF">AVDCRST_MAG51-957</name>
</gene>
<feature type="region of interest" description="Disordered" evidence="1">
    <location>
        <begin position="34"/>
        <end position="62"/>
    </location>
</feature>
<dbReference type="EMBL" id="CADCUX010000230">
    <property type="protein sequence ID" value="CAA9401970.1"/>
    <property type="molecule type" value="Genomic_DNA"/>
</dbReference>
<sequence>CPLPCRPRAWPFGALHPLRSPAWPRCSPPVVAEGAATAEAGAGQSPTAISPPRPRSRPSSRR</sequence>
<evidence type="ECO:0000313" key="2">
    <source>
        <dbReference type="EMBL" id="CAA9401970.1"/>
    </source>
</evidence>
<feature type="non-terminal residue" evidence="2">
    <location>
        <position position="62"/>
    </location>
</feature>
<accession>A0A6J4NZI9</accession>
<reference evidence="2" key="1">
    <citation type="submission" date="2020-02" db="EMBL/GenBank/DDBJ databases">
        <authorList>
            <person name="Meier V. D."/>
        </authorList>
    </citation>
    <scope>NUCLEOTIDE SEQUENCE</scope>
    <source>
        <strain evidence="2">AVDCRST_MAG51</strain>
    </source>
</reference>
<dbReference type="AlphaFoldDB" id="A0A6J4NZI9"/>
<feature type="non-terminal residue" evidence="2">
    <location>
        <position position="1"/>
    </location>
</feature>
<evidence type="ECO:0000256" key="1">
    <source>
        <dbReference type="SAM" id="MobiDB-lite"/>
    </source>
</evidence>
<proteinExistence type="predicted"/>
<name>A0A6J4NZI9_9BURK</name>
<feature type="compositionally biased region" description="Low complexity" evidence="1">
    <location>
        <begin position="34"/>
        <end position="43"/>
    </location>
</feature>